<proteinExistence type="predicted"/>
<evidence type="ECO:0000313" key="2">
    <source>
        <dbReference type="WBParaSite" id="PS1159_v2.g9570.t1"/>
    </source>
</evidence>
<dbReference type="Proteomes" id="UP000887580">
    <property type="component" value="Unplaced"/>
</dbReference>
<sequence>MMSAEQGYEQNLLGQHYQDVHTSFNEGGTKAGNDTFEKGQDIVNNVTGNANTTQPSHQHTANCGKGKCDVDHSGNAESGSNPYQTKEFSEGSHISTTKQ</sequence>
<accession>A0AC35GWS9</accession>
<evidence type="ECO:0000313" key="1">
    <source>
        <dbReference type="Proteomes" id="UP000887580"/>
    </source>
</evidence>
<reference evidence="2" key="1">
    <citation type="submission" date="2022-11" db="UniProtKB">
        <authorList>
            <consortium name="WormBaseParasite"/>
        </authorList>
    </citation>
    <scope>IDENTIFICATION</scope>
</reference>
<dbReference type="WBParaSite" id="PS1159_v2.g9570.t1">
    <property type="protein sequence ID" value="PS1159_v2.g9570.t1"/>
    <property type="gene ID" value="PS1159_v2.g9570"/>
</dbReference>
<protein>
    <submittedName>
        <fullName evidence="2">Dehydrin</fullName>
    </submittedName>
</protein>
<organism evidence="1 2">
    <name type="scientific">Panagrolaimus sp. PS1159</name>
    <dbReference type="NCBI Taxonomy" id="55785"/>
    <lineage>
        <taxon>Eukaryota</taxon>
        <taxon>Metazoa</taxon>
        <taxon>Ecdysozoa</taxon>
        <taxon>Nematoda</taxon>
        <taxon>Chromadorea</taxon>
        <taxon>Rhabditida</taxon>
        <taxon>Tylenchina</taxon>
        <taxon>Panagrolaimomorpha</taxon>
        <taxon>Panagrolaimoidea</taxon>
        <taxon>Panagrolaimidae</taxon>
        <taxon>Panagrolaimus</taxon>
    </lineage>
</organism>
<name>A0AC35GWS9_9BILA</name>